<dbReference type="Pfam" id="PF00534">
    <property type="entry name" value="Glycos_transf_1"/>
    <property type="match status" value="1"/>
</dbReference>
<dbReference type="InterPro" id="IPR001296">
    <property type="entry name" value="Glyco_trans_1"/>
</dbReference>
<accession>A0A2Z2NWX6</accession>
<dbReference type="Proteomes" id="UP000250079">
    <property type="component" value="Chromosome"/>
</dbReference>
<feature type="domain" description="Glycosyl transferase family 1" evidence="4">
    <location>
        <begin position="216"/>
        <end position="376"/>
    </location>
</feature>
<organism evidence="5 6">
    <name type="scientific">Granulosicoccus antarcticus IMCC3135</name>
    <dbReference type="NCBI Taxonomy" id="1192854"/>
    <lineage>
        <taxon>Bacteria</taxon>
        <taxon>Pseudomonadati</taxon>
        <taxon>Pseudomonadota</taxon>
        <taxon>Gammaproteobacteria</taxon>
        <taxon>Chromatiales</taxon>
        <taxon>Granulosicoccaceae</taxon>
        <taxon>Granulosicoccus</taxon>
    </lineage>
</organism>
<proteinExistence type="inferred from homology"/>
<dbReference type="AlphaFoldDB" id="A0A2Z2NWX6"/>
<comment type="similarity">
    <text evidence="1">Belongs to the glycosyltransferase group 1 family. Glycosyltransferase 4 subfamily.</text>
</comment>
<dbReference type="RefSeq" id="WP_088919525.1">
    <property type="nucleotide sequence ID" value="NZ_CP018632.1"/>
</dbReference>
<keyword evidence="6" id="KW-1185">Reference proteome</keyword>
<evidence type="ECO:0000256" key="2">
    <source>
        <dbReference type="ARBA" id="ARBA00022676"/>
    </source>
</evidence>
<dbReference type="EMBL" id="CP018632">
    <property type="protein sequence ID" value="ASJ74501.1"/>
    <property type="molecule type" value="Genomic_DNA"/>
</dbReference>
<keyword evidence="2 5" id="KW-0328">Glycosyltransferase</keyword>
<dbReference type="PANTHER" id="PTHR12526">
    <property type="entry name" value="GLYCOSYLTRANSFERASE"/>
    <property type="match status" value="1"/>
</dbReference>
<evidence type="ECO:0000313" key="5">
    <source>
        <dbReference type="EMBL" id="ASJ74501.1"/>
    </source>
</evidence>
<dbReference type="OrthoDB" id="258796at2"/>
<evidence type="ECO:0000259" key="4">
    <source>
        <dbReference type="Pfam" id="PF00534"/>
    </source>
</evidence>
<dbReference type="PANTHER" id="PTHR12526:SF640">
    <property type="entry name" value="COLANIC ACID BIOSYNTHESIS GLYCOSYLTRANSFERASE WCAL-RELATED"/>
    <property type="match status" value="1"/>
</dbReference>
<evidence type="ECO:0000256" key="3">
    <source>
        <dbReference type="ARBA" id="ARBA00022679"/>
    </source>
</evidence>
<dbReference type="GO" id="GO:0016757">
    <property type="term" value="F:glycosyltransferase activity"/>
    <property type="evidence" value="ECO:0007669"/>
    <property type="project" value="UniProtKB-KW"/>
</dbReference>
<protein>
    <submittedName>
        <fullName evidence="5">N-acetyl-alpha-D-glucosaminyl L-malate synthase</fullName>
        <ecNumber evidence="5">2.4.1.-</ecNumber>
    </submittedName>
</protein>
<dbReference type="GO" id="GO:1901135">
    <property type="term" value="P:carbohydrate derivative metabolic process"/>
    <property type="evidence" value="ECO:0007669"/>
    <property type="project" value="UniProtKB-ARBA"/>
</dbReference>
<keyword evidence="3 5" id="KW-0808">Transferase</keyword>
<dbReference type="Gene3D" id="3.40.50.2000">
    <property type="entry name" value="Glycogen Phosphorylase B"/>
    <property type="match status" value="2"/>
</dbReference>
<dbReference type="SUPFAM" id="SSF53756">
    <property type="entry name" value="UDP-Glycosyltransferase/glycogen phosphorylase"/>
    <property type="match status" value="1"/>
</dbReference>
<gene>
    <name evidence="5" type="primary">bshA_1</name>
    <name evidence="5" type="ORF">IMCC3135_22150</name>
</gene>
<sequence>MTTENPVDEAHMKKVLIIVGAFPGPETKDIFGGVMASCQALLSAGIGEKFSLRLIDSSQRQNPPPGLLVRTWGSVSRVVRFSAALRQQPVPDSALIFLNEGLSFLEKSLLAVLAKRAGLKVTVAPRGGALRQELDDHRIMRAAARWMFNRVDHVICQGNSWVRLFSAYEAGKTGPEEERLVQSFEADVNAPKYICLFNWTATDEMLALGRERLASHETIKSHQMRILYVGSLMLRKGLVEMIEGFALALKSVPDMTLVLAGDGVADSELRALCVILGVEQRVTFLGWIELEQKLEELRLADCLCLASWSEGMPNAVIEAMACALPTIVTPVGGVPDAAPDGLVSLHVPVGDKVAIGTAFERLAADPALRRELGRQAHGRAEEQFTVQHAMQVLEEVL</sequence>
<dbReference type="EC" id="2.4.1.-" evidence="5"/>
<evidence type="ECO:0000313" key="6">
    <source>
        <dbReference type="Proteomes" id="UP000250079"/>
    </source>
</evidence>
<dbReference type="CDD" id="cd03801">
    <property type="entry name" value="GT4_PimA-like"/>
    <property type="match status" value="1"/>
</dbReference>
<name>A0A2Z2NWX6_9GAMM</name>
<dbReference type="KEGG" id="gai:IMCC3135_22150"/>
<evidence type="ECO:0000256" key="1">
    <source>
        <dbReference type="ARBA" id="ARBA00009481"/>
    </source>
</evidence>
<reference evidence="5 6" key="1">
    <citation type="submission" date="2016-12" db="EMBL/GenBank/DDBJ databases">
        <authorList>
            <person name="Song W.-J."/>
            <person name="Kurnit D.M."/>
        </authorList>
    </citation>
    <scope>NUCLEOTIDE SEQUENCE [LARGE SCALE GENOMIC DNA]</scope>
    <source>
        <strain evidence="5 6">IMCC3135</strain>
    </source>
</reference>